<evidence type="ECO:0000256" key="6">
    <source>
        <dbReference type="PROSITE-ProRule" id="PRU00320"/>
    </source>
</evidence>
<feature type="compositionally biased region" description="Polar residues" evidence="7">
    <location>
        <begin position="582"/>
        <end position="592"/>
    </location>
</feature>
<evidence type="ECO:0000256" key="3">
    <source>
        <dbReference type="ARBA" id="ARBA00023125"/>
    </source>
</evidence>
<name>A0ABM3JBB5_BACDO</name>
<evidence type="ECO:0000313" key="13">
    <source>
        <dbReference type="RefSeq" id="XP_049306531.1"/>
    </source>
</evidence>
<keyword evidence="9" id="KW-1185">Reference proteome</keyword>
<evidence type="ECO:0000256" key="2">
    <source>
        <dbReference type="ARBA" id="ARBA00023015"/>
    </source>
</evidence>
<keyword evidence="5 6" id="KW-0539">Nucleus</keyword>
<sequence>MAECSYARCLQERRLIKRELMKWSKDMLHIVGLERIAEELMERMKWKQYQEPLTTRVHTNNHTVQSPAETAATAELPAATAAASTAATSVAPQIPVERQTSTEYDQQQQKHNDQPVEEQKITHLQQPKSINDLTDTKSAQSSSSSPTYGQSNGTATDNNNSQHNLQYEQTHERTVGGGTNAEEQQQNKGNTQQSNCVEDSIKAKEDREAQAVTDNTTTSHNHNQLHRNNSNSVTLNNKTNCGNHNGNNNNGNTSIKATNSSHTNTTTTTNITSVNANQNSLSSVTTSPPSTHPPQRATEALERQRTPTVEPVDWKPNEKCYFCVDGRLLTVNAKGELVAEPAGPIVSAVGGDSVEHVHRQLETDSDSNESAHANLVNSTTTAPVVNNNNNNSSTHNINNNSNNNNNNNNNRIDWNKLLTTRLVDLPANMTSMDSMAAQLAVISGYPNFNWLQLMQQQQQQEQQPHPAPIQQQTQPQQQHQQQQQQQQISSATPTTSETSAAAVSPPLKDSPSPSDATGEQPLDLSSKPSPNSSISGDLKSVRSKTMRATPTLSARRPCTDDALSSTVQELLSGKYSTRKSSDQYAGGSSTSPGRARSNRTGVSGKRANAHLANALLHGMDADKDMSGDECSTGDGHTGITGGHGSNASTPQPEIATHTALEELANRLNATHSLRKYCVNNGTGDTGRRDAANDAGNCSDLSPKPSAIYVDGAKCDAGTPSSSATPQPQQSPPTTGLDPTLAILQAFLFTLTSFGALQQRADQPVTLRDLVANLKDMLETHTAGDLSVEGLFSNGKPNIMDQPLLAQKLQQQTSAYAAQRLPKSDTPETTSSLDHHGPIGDDLAASILKIPSYKPVAGTPTPTSAAARASCSPSLLCNNSTANPMPNPNGDSPHSAPSPRIANSMLAAAVAAASNNGTVASTGRQGNNDLSVISPPLMQHPQSPPSFSFRDMIAHGIHRTMNEQANQDAHAAAAAVAAASAPMLGLCLEMERSSNNNSGSSTDHKKPTISVVKNIGGTDTTRFGAAPNVLAGSSVAGSSSSTHNSHGYHQAHMHHHLPHHLSRQEAAALAAGKGTRPKRGKYRNYDRDSLIEAVRAVQRGEMSVHRAGSYFGVPHSTLEYKVKERHLMRPRKREPKPQPGLDGSSSTTTGKSNSNIPGHHNNLNKIKLGNAGNSNVNAKLNEAHKGNSNSAAAAFPTSAPNGMKMLFDPIQYPAHLFWNPPPAFSQMHMEFNRNAVAAQSASAAQRYTEETLRGVGGTSAGTPSNANSPSPIASPLSAAASHTLNMKSARELAENLYESAGANGSSILDGIIRKTLDRKSTDVGPPNSAGGAQLDHLLVKKNVLPPYASNNSNDHRSPNAMSSLRAKRAASPLAYTEIKRERGSPPHSSGDDDDDDASRSGNDESSYEHNNNNNSKGSYIGNNELHLQHQHLHHQQHSRSRSRLTSHDSAETDTSSIPSELMTNHNNGNKLTGDLNGNGGSSTMSGMLPKVEPPLEFGHAPPTLSSTSILQEKLAQIKAEQENEEHL</sequence>
<keyword evidence="2" id="KW-0805">Transcription regulation</keyword>
<dbReference type="GeneID" id="105226331"/>
<feature type="compositionally biased region" description="Polar residues" evidence="7">
    <location>
        <begin position="877"/>
        <end position="891"/>
    </location>
</feature>
<feature type="compositionally biased region" description="Low complexity" evidence="7">
    <location>
        <begin position="456"/>
        <end position="515"/>
    </location>
</feature>
<dbReference type="RefSeq" id="XP_049306528.1">
    <property type="nucleotide sequence ID" value="XM_049450571.1"/>
</dbReference>
<evidence type="ECO:0000259" key="8">
    <source>
        <dbReference type="PROSITE" id="PS50960"/>
    </source>
</evidence>
<feature type="region of interest" description="Disordered" evidence="7">
    <location>
        <begin position="625"/>
        <end position="649"/>
    </location>
</feature>
<dbReference type="RefSeq" id="XP_049306532.1">
    <property type="nucleotide sequence ID" value="XM_049450575.1"/>
</dbReference>
<dbReference type="InterPro" id="IPR009057">
    <property type="entry name" value="Homeodomain-like_sf"/>
</dbReference>
<feature type="compositionally biased region" description="Basic residues" evidence="7">
    <location>
        <begin position="1427"/>
        <end position="1443"/>
    </location>
</feature>
<feature type="compositionally biased region" description="Low complexity" evidence="7">
    <location>
        <begin position="1142"/>
        <end position="1154"/>
    </location>
</feature>
<feature type="domain" description="HTH psq-type" evidence="8">
    <location>
        <begin position="1075"/>
        <end position="1127"/>
    </location>
</feature>
<dbReference type="Pfam" id="PF05225">
    <property type="entry name" value="HTH_psq"/>
    <property type="match status" value="1"/>
</dbReference>
<feature type="compositionally biased region" description="Low complexity" evidence="7">
    <location>
        <begin position="1262"/>
        <end position="1275"/>
    </location>
</feature>
<feature type="region of interest" description="Disordered" evidence="7">
    <location>
        <begin position="456"/>
        <end position="561"/>
    </location>
</feature>
<feature type="region of interest" description="Disordered" evidence="7">
    <location>
        <begin position="379"/>
        <end position="412"/>
    </location>
</feature>
<feature type="compositionally biased region" description="Low complexity" evidence="7">
    <location>
        <begin position="525"/>
        <end position="535"/>
    </location>
</feature>
<accession>A0ABM3JBB5</accession>
<evidence type="ECO:0000256" key="1">
    <source>
        <dbReference type="ARBA" id="ARBA00004123"/>
    </source>
</evidence>
<dbReference type="RefSeq" id="XP_049306529.1">
    <property type="nucleotide sequence ID" value="XM_049450572.1"/>
</dbReference>
<feature type="compositionally biased region" description="Gly residues" evidence="7">
    <location>
        <begin position="635"/>
        <end position="644"/>
    </location>
</feature>
<dbReference type="PANTHER" id="PTHR21545:SF13">
    <property type="entry name" value="ECDYSONE-INDUCED PROTEIN 93F, ISOFORM C"/>
    <property type="match status" value="1"/>
</dbReference>
<dbReference type="Proteomes" id="UP001652620">
    <property type="component" value="Chromosome 2"/>
</dbReference>
<dbReference type="InterPro" id="IPR007889">
    <property type="entry name" value="HTH_Psq"/>
</dbReference>
<comment type="subcellular location">
    <subcellularLocation>
        <location evidence="1 6">Nucleus</location>
    </subcellularLocation>
</comment>
<feature type="region of interest" description="Disordered" evidence="7">
    <location>
        <begin position="1120"/>
        <end position="1180"/>
    </location>
</feature>
<evidence type="ECO:0000256" key="5">
    <source>
        <dbReference type="ARBA" id="ARBA00023242"/>
    </source>
</evidence>
<organism evidence="9 11">
    <name type="scientific">Bactrocera dorsalis</name>
    <name type="common">Oriental fruit fly</name>
    <name type="synonym">Dacus dorsalis</name>
    <dbReference type="NCBI Taxonomy" id="27457"/>
    <lineage>
        <taxon>Eukaryota</taxon>
        <taxon>Metazoa</taxon>
        <taxon>Ecdysozoa</taxon>
        <taxon>Arthropoda</taxon>
        <taxon>Hexapoda</taxon>
        <taxon>Insecta</taxon>
        <taxon>Pterygota</taxon>
        <taxon>Neoptera</taxon>
        <taxon>Endopterygota</taxon>
        <taxon>Diptera</taxon>
        <taxon>Brachycera</taxon>
        <taxon>Muscomorpha</taxon>
        <taxon>Tephritoidea</taxon>
        <taxon>Tephritidae</taxon>
        <taxon>Bactrocera</taxon>
        <taxon>Bactrocera</taxon>
    </lineage>
</organism>
<gene>
    <name evidence="10 11 12 13 14 15" type="primary">LOC105226331</name>
</gene>
<feature type="compositionally biased region" description="Basic and acidic residues" evidence="7">
    <location>
        <begin position="108"/>
        <end position="121"/>
    </location>
</feature>
<feature type="compositionally biased region" description="Polar residues" evidence="7">
    <location>
        <begin position="122"/>
        <end position="168"/>
    </location>
</feature>
<protein>
    <submittedName>
        <fullName evidence="10 11">Uncharacterized protein LOC105226331 isoform X1</fullName>
    </submittedName>
</protein>
<evidence type="ECO:0000313" key="15">
    <source>
        <dbReference type="RefSeq" id="XP_049306533.1"/>
    </source>
</evidence>
<feature type="compositionally biased region" description="Low complexity" evidence="7">
    <location>
        <begin position="234"/>
        <end position="273"/>
    </location>
</feature>
<dbReference type="RefSeq" id="XP_049306531.1">
    <property type="nucleotide sequence ID" value="XM_049450574.1"/>
</dbReference>
<dbReference type="Gene3D" id="1.10.10.60">
    <property type="entry name" value="Homeodomain-like"/>
    <property type="match status" value="1"/>
</dbReference>
<feature type="region of interest" description="Disordered" evidence="7">
    <location>
        <begin position="1246"/>
        <end position="1275"/>
    </location>
</feature>
<evidence type="ECO:0000256" key="4">
    <source>
        <dbReference type="ARBA" id="ARBA00023163"/>
    </source>
</evidence>
<dbReference type="PANTHER" id="PTHR21545">
    <property type="entry name" value="TRANSCRIPTION FACTOR MLR1/2"/>
    <property type="match status" value="1"/>
</dbReference>
<feature type="region of interest" description="Disordered" evidence="7">
    <location>
        <begin position="713"/>
        <end position="737"/>
    </location>
</feature>
<feature type="compositionally biased region" description="Polar residues" evidence="7">
    <location>
        <begin position="98"/>
        <end position="107"/>
    </location>
</feature>
<evidence type="ECO:0000313" key="9">
    <source>
        <dbReference type="Proteomes" id="UP001652620"/>
    </source>
</evidence>
<evidence type="ECO:0000313" key="12">
    <source>
        <dbReference type="RefSeq" id="XP_049306530.1"/>
    </source>
</evidence>
<feature type="compositionally biased region" description="Low complexity" evidence="7">
    <location>
        <begin position="386"/>
        <end position="410"/>
    </location>
</feature>
<feature type="compositionally biased region" description="Polar residues" evidence="7">
    <location>
        <begin position="181"/>
        <end position="197"/>
    </location>
</feature>
<feature type="region of interest" description="Disordered" evidence="7">
    <location>
        <begin position="58"/>
        <end position="311"/>
    </location>
</feature>
<evidence type="ECO:0000256" key="7">
    <source>
        <dbReference type="SAM" id="MobiDB-lite"/>
    </source>
</evidence>
<evidence type="ECO:0000313" key="11">
    <source>
        <dbReference type="RefSeq" id="XP_049306529.1"/>
    </source>
</evidence>
<keyword evidence="4" id="KW-0804">Transcription</keyword>
<feature type="region of interest" description="Disordered" evidence="7">
    <location>
        <begin position="1344"/>
        <end position="1506"/>
    </location>
</feature>
<feature type="compositionally biased region" description="Basic and acidic residues" evidence="7">
    <location>
        <begin position="199"/>
        <end position="209"/>
    </location>
</feature>
<dbReference type="SUPFAM" id="SSF46689">
    <property type="entry name" value="Homeodomain-like"/>
    <property type="match status" value="1"/>
</dbReference>
<feature type="compositionally biased region" description="Low complexity" evidence="7">
    <location>
        <begin position="66"/>
        <end position="92"/>
    </location>
</feature>
<proteinExistence type="predicted"/>
<dbReference type="PROSITE" id="PS50960">
    <property type="entry name" value="HTH_PSQ"/>
    <property type="match status" value="1"/>
</dbReference>
<reference evidence="9 10" key="1">
    <citation type="submission" date="2025-05" db="UniProtKB">
        <authorList>
            <consortium name="RefSeq"/>
        </authorList>
    </citation>
    <scope>NUCLEOTIDE SEQUENCE [LARGE SCALE GENOMIC DNA]</scope>
    <source>
        <tissue evidence="10 11">Adult</tissue>
    </source>
</reference>
<feature type="compositionally biased region" description="Polar residues" evidence="7">
    <location>
        <begin position="212"/>
        <end position="233"/>
    </location>
</feature>
<evidence type="ECO:0000313" key="14">
    <source>
        <dbReference type="RefSeq" id="XP_049306532.1"/>
    </source>
</evidence>
<feature type="DNA-binding region" description="H-T-H motif" evidence="6">
    <location>
        <begin position="1103"/>
        <end position="1123"/>
    </location>
</feature>
<feature type="compositionally biased region" description="Low complexity" evidence="7">
    <location>
        <begin position="718"/>
        <end position="734"/>
    </location>
</feature>
<feature type="region of interest" description="Disordered" evidence="7">
    <location>
        <begin position="573"/>
        <end position="604"/>
    </location>
</feature>
<evidence type="ECO:0000313" key="10">
    <source>
        <dbReference type="RefSeq" id="XP_049306528.1"/>
    </source>
</evidence>
<feature type="compositionally biased region" description="Low complexity" evidence="7">
    <location>
        <begin position="1407"/>
        <end position="1424"/>
    </location>
</feature>
<feature type="region of interest" description="Disordered" evidence="7">
    <location>
        <begin position="877"/>
        <end position="897"/>
    </location>
</feature>
<dbReference type="RefSeq" id="XP_049306530.1">
    <property type="nucleotide sequence ID" value="XM_049450573.1"/>
</dbReference>
<keyword evidence="3 6" id="KW-0238">DNA-binding</keyword>
<dbReference type="RefSeq" id="XP_049306533.1">
    <property type="nucleotide sequence ID" value="XM_049450576.1"/>
</dbReference>
<feature type="compositionally biased region" description="Polar residues" evidence="7">
    <location>
        <begin position="1451"/>
        <end position="1469"/>
    </location>
</feature>